<comment type="subcellular location">
    <subcellularLocation>
        <location evidence="1 4">Nucleus</location>
    </subcellularLocation>
</comment>
<evidence type="ECO:0000256" key="1">
    <source>
        <dbReference type="ARBA" id="ARBA00004123"/>
    </source>
</evidence>
<dbReference type="Proteomes" id="UP000777482">
    <property type="component" value="Unassembled WGS sequence"/>
</dbReference>
<protein>
    <recommendedName>
        <fullName evidence="6">Nitric oxide synthase-interacting protein zinc-finger domain-containing protein</fullName>
    </recommendedName>
</protein>
<evidence type="ECO:0000256" key="2">
    <source>
        <dbReference type="ARBA" id="ARBA00008126"/>
    </source>
</evidence>
<keyword evidence="3 4" id="KW-0539">Nucleus</keyword>
<dbReference type="EMBL" id="PUHQ01000054">
    <property type="protein sequence ID" value="KAG0659391.1"/>
    <property type="molecule type" value="Genomic_DNA"/>
</dbReference>
<dbReference type="GO" id="GO:0005634">
    <property type="term" value="C:nucleus"/>
    <property type="evidence" value="ECO:0007669"/>
    <property type="project" value="UniProtKB-SubCell"/>
</dbReference>
<dbReference type="Gene3D" id="3.30.40.10">
    <property type="entry name" value="Zinc/RING finger domain, C3HC4 (zinc finger)"/>
    <property type="match status" value="2"/>
</dbReference>
<sequence length="329" mass="36426">MRDTTRKNAASFTYHERQQAKQVSGTQSGVFGRESMKDFDACSLCLLRARDPRICSDGHLYCRECIVSNLLAQKKDIKRQALLLERMRAESEAEMAAARAAARDRVLREFESTQSSLANTAAAATSGDGKQQSTAANGDDGARVALRGTKRSFQLDEDEIERLTNQATDEALRKTTHEMAEARKAKLPNYWLVRRPDLFRPTPDAVIDVKLQTLCYATKTPHPISLKTLTEVKFTQEPRDKDDKGEPVVSCPSCRKTITNNVKSYVLKACGDVLCSTCVDTLCRSDKACSHCGTAVDKKKPFIEIQREGTGFASGGGVEVKRYDVAFQA</sequence>
<evidence type="ECO:0000259" key="6">
    <source>
        <dbReference type="Pfam" id="PF15906"/>
    </source>
</evidence>
<dbReference type="InterPro" id="IPR031790">
    <property type="entry name" value="Znf-NOSIP"/>
</dbReference>
<evidence type="ECO:0000256" key="3">
    <source>
        <dbReference type="ARBA" id="ARBA00023242"/>
    </source>
</evidence>
<reference evidence="7 8" key="1">
    <citation type="submission" date="2020-11" db="EMBL/GenBank/DDBJ databases">
        <title>Kefir isolates.</title>
        <authorList>
            <person name="Marcisauskas S."/>
            <person name="Kim Y."/>
            <person name="Blasche S."/>
        </authorList>
    </citation>
    <scope>NUCLEOTIDE SEQUENCE [LARGE SCALE GENOMIC DNA]</scope>
    <source>
        <strain evidence="7 8">KR</strain>
    </source>
</reference>
<proteinExistence type="inferred from homology"/>
<dbReference type="PANTHER" id="PTHR13063:SF10">
    <property type="entry name" value="NITRIC OXIDE SYNTHASE-INTERACTING PROTEIN"/>
    <property type="match status" value="1"/>
</dbReference>
<gene>
    <name evidence="7" type="ORF">C6P46_005166</name>
</gene>
<dbReference type="OrthoDB" id="116827at2759"/>
<dbReference type="GO" id="GO:0061630">
    <property type="term" value="F:ubiquitin protein ligase activity"/>
    <property type="evidence" value="ECO:0007669"/>
    <property type="project" value="InterPro"/>
</dbReference>
<feature type="region of interest" description="Disordered" evidence="5">
    <location>
        <begin position="1"/>
        <end position="27"/>
    </location>
</feature>
<dbReference type="PIRSF" id="PIRSF023577">
    <property type="entry name" value="ENOS_interacting"/>
    <property type="match status" value="1"/>
</dbReference>
<comment type="similarity">
    <text evidence="2 4">Belongs to the NOSIP family.</text>
</comment>
<name>A0A9P6W185_RHOMI</name>
<dbReference type="InterPro" id="IPR016818">
    <property type="entry name" value="NOSIP"/>
</dbReference>
<dbReference type="AlphaFoldDB" id="A0A9P6W185"/>
<keyword evidence="8" id="KW-1185">Reference proteome</keyword>
<dbReference type="Pfam" id="PF15906">
    <property type="entry name" value="zf-NOSIP"/>
    <property type="match status" value="1"/>
</dbReference>
<feature type="region of interest" description="Disordered" evidence="5">
    <location>
        <begin position="118"/>
        <end position="143"/>
    </location>
</feature>
<evidence type="ECO:0000256" key="5">
    <source>
        <dbReference type="SAM" id="MobiDB-lite"/>
    </source>
</evidence>
<feature type="domain" description="Nitric oxide synthase-interacting protein zinc-finger" evidence="6">
    <location>
        <begin position="9"/>
        <end position="74"/>
    </location>
</feature>
<evidence type="ECO:0000313" key="7">
    <source>
        <dbReference type="EMBL" id="KAG0659391.1"/>
    </source>
</evidence>
<dbReference type="InterPro" id="IPR013083">
    <property type="entry name" value="Znf_RING/FYVE/PHD"/>
</dbReference>
<organism evidence="7 8">
    <name type="scientific">Rhodotorula mucilaginosa</name>
    <name type="common">Yeast</name>
    <name type="synonym">Rhodotorula rubra</name>
    <dbReference type="NCBI Taxonomy" id="5537"/>
    <lineage>
        <taxon>Eukaryota</taxon>
        <taxon>Fungi</taxon>
        <taxon>Dikarya</taxon>
        <taxon>Basidiomycota</taxon>
        <taxon>Pucciniomycotina</taxon>
        <taxon>Microbotryomycetes</taxon>
        <taxon>Sporidiobolales</taxon>
        <taxon>Sporidiobolaceae</taxon>
        <taxon>Rhodotorula</taxon>
    </lineage>
</organism>
<dbReference type="PANTHER" id="PTHR13063">
    <property type="entry name" value="ENOS INTERACTING PROTEIN"/>
    <property type="match status" value="1"/>
</dbReference>
<comment type="caution">
    <text evidence="7">The sequence shown here is derived from an EMBL/GenBank/DDBJ whole genome shotgun (WGS) entry which is preliminary data.</text>
</comment>
<evidence type="ECO:0000313" key="8">
    <source>
        <dbReference type="Proteomes" id="UP000777482"/>
    </source>
</evidence>
<accession>A0A9P6W185</accession>
<dbReference type="SUPFAM" id="SSF57850">
    <property type="entry name" value="RING/U-box"/>
    <property type="match status" value="2"/>
</dbReference>
<evidence type="ECO:0000256" key="4">
    <source>
        <dbReference type="PIRNR" id="PIRNR023577"/>
    </source>
</evidence>